<keyword evidence="1" id="KW-0479">Metal-binding</keyword>
<dbReference type="EMBL" id="CAJJDM010000119">
    <property type="protein sequence ID" value="CAD8101760.1"/>
    <property type="molecule type" value="Genomic_DNA"/>
</dbReference>
<proteinExistence type="predicted"/>
<keyword evidence="1" id="KW-0863">Zinc-finger</keyword>
<protein>
    <recommendedName>
        <fullName evidence="3">RING-type domain-containing protein</fullName>
    </recommendedName>
</protein>
<dbReference type="GO" id="GO:0008270">
    <property type="term" value="F:zinc ion binding"/>
    <property type="evidence" value="ECO:0007669"/>
    <property type="project" value="UniProtKB-KW"/>
</dbReference>
<gene>
    <name evidence="4" type="ORF">PPRIM_AZ9-3.1.T1160119</name>
</gene>
<keyword evidence="2" id="KW-0812">Transmembrane</keyword>
<keyword evidence="5" id="KW-1185">Reference proteome</keyword>
<dbReference type="OMA" id="NYEFEIC"/>
<evidence type="ECO:0000259" key="3">
    <source>
        <dbReference type="PROSITE" id="PS50089"/>
    </source>
</evidence>
<evidence type="ECO:0000313" key="5">
    <source>
        <dbReference type="Proteomes" id="UP000688137"/>
    </source>
</evidence>
<sequence length="369" mass="43722">MIKRQKSKQSISLEEQIDEDKRKEDIIQKLLQTSTNLQYKQLPIIKFDLNENELQTNDIIYHPNKQSYPEYITPQIVQNNLEMVKENLKIVIHEKFEESKCLNWLQLIIEFIKVMAYCNVLISDGCSNQKTLWFFLMFIHDIAQIAIIIKIVNTIPAQFNSKLKTERLTKIRRESKYPMAGRYSYYGQLMSDIDKIESQMYYQNDQSQTSRSIKYHSLEKYNQIFYLILVIWGILQLGQICQSDIVLYTFQGFIMLGIITLILKFIYFLSFKFCIGVVIANYLMIAKKNIENNEIIQNLIKQTKSNYEFEICYLCSIQIKQLTQYIDLPCNQLHRFHDKCISKWLQSHLCCPVCLEPIDLMTLQMKVLA</sequence>
<dbReference type="PROSITE" id="PS50089">
    <property type="entry name" value="ZF_RING_2"/>
    <property type="match status" value="1"/>
</dbReference>
<name>A0A8S1PEU8_PARPR</name>
<comment type="caution">
    <text evidence="4">The sequence shown here is derived from an EMBL/GenBank/DDBJ whole genome shotgun (WGS) entry which is preliminary data.</text>
</comment>
<evidence type="ECO:0000256" key="2">
    <source>
        <dbReference type="SAM" id="Phobius"/>
    </source>
</evidence>
<feature type="transmembrane region" description="Helical" evidence="2">
    <location>
        <begin position="134"/>
        <end position="152"/>
    </location>
</feature>
<organism evidence="4 5">
    <name type="scientific">Paramecium primaurelia</name>
    <dbReference type="NCBI Taxonomy" id="5886"/>
    <lineage>
        <taxon>Eukaryota</taxon>
        <taxon>Sar</taxon>
        <taxon>Alveolata</taxon>
        <taxon>Ciliophora</taxon>
        <taxon>Intramacronucleata</taxon>
        <taxon>Oligohymenophorea</taxon>
        <taxon>Peniculida</taxon>
        <taxon>Parameciidae</taxon>
        <taxon>Paramecium</taxon>
    </lineage>
</organism>
<feature type="domain" description="RING-type" evidence="3">
    <location>
        <begin position="312"/>
        <end position="354"/>
    </location>
</feature>
<accession>A0A8S1PEU8</accession>
<feature type="transmembrane region" description="Helical" evidence="2">
    <location>
        <begin position="102"/>
        <end position="122"/>
    </location>
</feature>
<dbReference type="AlphaFoldDB" id="A0A8S1PEU8"/>
<dbReference type="Proteomes" id="UP000688137">
    <property type="component" value="Unassembled WGS sequence"/>
</dbReference>
<feature type="transmembrane region" description="Helical" evidence="2">
    <location>
        <begin position="253"/>
        <end position="283"/>
    </location>
</feature>
<evidence type="ECO:0000313" key="4">
    <source>
        <dbReference type="EMBL" id="CAD8101760.1"/>
    </source>
</evidence>
<evidence type="ECO:0000256" key="1">
    <source>
        <dbReference type="PROSITE-ProRule" id="PRU00175"/>
    </source>
</evidence>
<reference evidence="4" key="1">
    <citation type="submission" date="2021-01" db="EMBL/GenBank/DDBJ databases">
        <authorList>
            <consortium name="Genoscope - CEA"/>
            <person name="William W."/>
        </authorList>
    </citation>
    <scope>NUCLEOTIDE SEQUENCE</scope>
</reference>
<keyword evidence="2" id="KW-0472">Membrane</keyword>
<keyword evidence="1" id="KW-0862">Zinc</keyword>
<dbReference type="InterPro" id="IPR001841">
    <property type="entry name" value="Znf_RING"/>
</dbReference>
<keyword evidence="2" id="KW-1133">Transmembrane helix</keyword>
<feature type="transmembrane region" description="Helical" evidence="2">
    <location>
        <begin position="224"/>
        <end position="247"/>
    </location>
</feature>